<evidence type="ECO:0000259" key="5">
    <source>
        <dbReference type="PROSITE" id="PS50931"/>
    </source>
</evidence>
<dbReference type="Pfam" id="PF03466">
    <property type="entry name" value="LysR_substrate"/>
    <property type="match status" value="1"/>
</dbReference>
<evidence type="ECO:0000313" key="7">
    <source>
        <dbReference type="Proteomes" id="UP000192422"/>
    </source>
</evidence>
<gene>
    <name evidence="6" type="ORF">AKL02_003465</name>
</gene>
<name>A0ABX6YYX7_9RHOB</name>
<dbReference type="InterPro" id="IPR000847">
    <property type="entry name" value="LysR_HTH_N"/>
</dbReference>
<feature type="domain" description="HTH lysR-type" evidence="5">
    <location>
        <begin position="5"/>
        <end position="62"/>
    </location>
</feature>
<dbReference type="PANTHER" id="PTHR30537:SF20">
    <property type="entry name" value="TRANSCRIPTIONAL REGULATORY PROTEIN"/>
    <property type="match status" value="1"/>
</dbReference>
<dbReference type="SUPFAM" id="SSF46785">
    <property type="entry name" value="Winged helix' DNA-binding domain"/>
    <property type="match status" value="1"/>
</dbReference>
<keyword evidence="3" id="KW-0238">DNA-binding</keyword>
<keyword evidence="4" id="KW-0804">Transcription</keyword>
<dbReference type="InterPro" id="IPR058163">
    <property type="entry name" value="LysR-type_TF_proteobact-type"/>
</dbReference>
<dbReference type="InterPro" id="IPR036388">
    <property type="entry name" value="WH-like_DNA-bd_sf"/>
</dbReference>
<evidence type="ECO:0000256" key="3">
    <source>
        <dbReference type="ARBA" id="ARBA00023125"/>
    </source>
</evidence>
<dbReference type="InterPro" id="IPR005119">
    <property type="entry name" value="LysR_subst-bd"/>
</dbReference>
<organism evidence="6 7">
    <name type="scientific">Thioclava electrotropha</name>
    <dbReference type="NCBI Taxonomy" id="1549850"/>
    <lineage>
        <taxon>Bacteria</taxon>
        <taxon>Pseudomonadati</taxon>
        <taxon>Pseudomonadota</taxon>
        <taxon>Alphaproteobacteria</taxon>
        <taxon>Rhodobacterales</taxon>
        <taxon>Paracoccaceae</taxon>
        <taxon>Thioclava</taxon>
    </lineage>
</organism>
<dbReference type="SUPFAM" id="SSF53850">
    <property type="entry name" value="Periplasmic binding protein-like II"/>
    <property type="match status" value="1"/>
</dbReference>
<dbReference type="InterPro" id="IPR036390">
    <property type="entry name" value="WH_DNA-bd_sf"/>
</dbReference>
<dbReference type="PROSITE" id="PS50931">
    <property type="entry name" value="HTH_LYSR"/>
    <property type="match status" value="1"/>
</dbReference>
<proteinExistence type="inferred from homology"/>
<accession>A0ABX6YYX7</accession>
<dbReference type="Gene3D" id="1.10.10.10">
    <property type="entry name" value="Winged helix-like DNA-binding domain superfamily/Winged helix DNA-binding domain"/>
    <property type="match status" value="1"/>
</dbReference>
<evidence type="ECO:0000256" key="1">
    <source>
        <dbReference type="ARBA" id="ARBA00009437"/>
    </source>
</evidence>
<dbReference type="CDD" id="cd08422">
    <property type="entry name" value="PBP2_CrgA_like"/>
    <property type="match status" value="1"/>
</dbReference>
<evidence type="ECO:0000256" key="4">
    <source>
        <dbReference type="ARBA" id="ARBA00023163"/>
    </source>
</evidence>
<keyword evidence="7" id="KW-1185">Reference proteome</keyword>
<protein>
    <submittedName>
        <fullName evidence="6">LysR family transcriptional regulator</fullName>
    </submittedName>
</protein>
<dbReference type="Pfam" id="PF00126">
    <property type="entry name" value="HTH_1"/>
    <property type="match status" value="1"/>
</dbReference>
<reference evidence="6 7" key="1">
    <citation type="submission" date="2020-05" db="EMBL/GenBank/DDBJ databases">
        <title>Thioclava electrotropha strain Elox9 finished genome.</title>
        <authorList>
            <person name="Rowe A.R."/>
            <person name="Wilbanks E.G."/>
        </authorList>
    </citation>
    <scope>NUCLEOTIDE SEQUENCE [LARGE SCALE GENOMIC DNA]</scope>
    <source>
        <strain evidence="6 7">Elox9</strain>
    </source>
</reference>
<dbReference type="PANTHER" id="PTHR30537">
    <property type="entry name" value="HTH-TYPE TRANSCRIPTIONAL REGULATOR"/>
    <property type="match status" value="1"/>
</dbReference>
<sequence length="296" mass="32275">MHELPQTRDLATFVSVVEAGGFAEAARRLGVAPSTLSRTVSRLEERLSVVLLRRTTRALELTPEGRDLLEAAREIVDRTEALADLATQGGTPRGPLRINAPVPWVLHVLAPALPDFIARYPEIEISIEMTDSVVDLIGAQADVAIRMGTLGDSELLRRPLGYAVWRLVAAPDYLARMGPPETPQDLTRLRQVRFQSPAHINELRFDDDPEPVALAPSVTAGNGEAARALVCAGLGVARFSDFMVARDIAEGRLVELFPGRLSVEPLPVQAVYMTRAAGLRRLGAFLDWLSEVYGSQ</sequence>
<evidence type="ECO:0000256" key="2">
    <source>
        <dbReference type="ARBA" id="ARBA00023015"/>
    </source>
</evidence>
<dbReference type="RefSeq" id="WP_083079830.1">
    <property type="nucleotide sequence ID" value="NZ_CP053562.1"/>
</dbReference>
<keyword evidence="2" id="KW-0805">Transcription regulation</keyword>
<dbReference type="Proteomes" id="UP000192422">
    <property type="component" value="Chromosome"/>
</dbReference>
<dbReference type="Gene3D" id="3.40.190.10">
    <property type="entry name" value="Periplasmic binding protein-like II"/>
    <property type="match status" value="2"/>
</dbReference>
<dbReference type="EMBL" id="CP053562">
    <property type="protein sequence ID" value="QPZ93072.1"/>
    <property type="molecule type" value="Genomic_DNA"/>
</dbReference>
<evidence type="ECO:0000313" key="6">
    <source>
        <dbReference type="EMBL" id="QPZ93072.1"/>
    </source>
</evidence>
<comment type="similarity">
    <text evidence="1">Belongs to the LysR transcriptional regulatory family.</text>
</comment>